<evidence type="ECO:0000313" key="13">
    <source>
        <dbReference type="RefSeq" id="XP_022317750.1"/>
    </source>
</evidence>
<evidence type="ECO:0000256" key="4">
    <source>
        <dbReference type="ARBA" id="ARBA00022989"/>
    </source>
</evidence>
<evidence type="ECO:0000256" key="6">
    <source>
        <dbReference type="ARBA" id="ARBA00023136"/>
    </source>
</evidence>
<dbReference type="AlphaFoldDB" id="A0A8B8CPN5"/>
<dbReference type="PRINTS" id="PR00244">
    <property type="entry name" value="NEUROKININR"/>
</dbReference>
<dbReference type="SUPFAM" id="SSF81321">
    <property type="entry name" value="Family A G protein-coupled receptor-like"/>
    <property type="match status" value="1"/>
</dbReference>
<evidence type="ECO:0000259" key="11">
    <source>
        <dbReference type="PROSITE" id="PS50262"/>
    </source>
</evidence>
<keyword evidence="2" id="KW-1003">Cell membrane</keyword>
<dbReference type="PROSITE" id="PS50262">
    <property type="entry name" value="G_PROTEIN_RECEP_F1_2"/>
    <property type="match status" value="1"/>
</dbReference>
<evidence type="ECO:0000256" key="2">
    <source>
        <dbReference type="ARBA" id="ARBA00022475"/>
    </source>
</evidence>
<dbReference type="KEGG" id="cvn:111120969"/>
<dbReference type="PANTHER" id="PTHR46925:SF2">
    <property type="entry name" value="G-PROTEIN COUPLED RECEPTOR TKR-1-RELATED"/>
    <property type="match status" value="1"/>
</dbReference>
<feature type="transmembrane region" description="Helical" evidence="10">
    <location>
        <begin position="98"/>
        <end position="117"/>
    </location>
</feature>
<dbReference type="GO" id="GO:0005886">
    <property type="term" value="C:plasma membrane"/>
    <property type="evidence" value="ECO:0007669"/>
    <property type="project" value="UniProtKB-SubCell"/>
</dbReference>
<reference evidence="13 14" key="1">
    <citation type="submission" date="2025-04" db="UniProtKB">
        <authorList>
            <consortium name="RefSeq"/>
        </authorList>
    </citation>
    <scope>IDENTIFICATION</scope>
    <source>
        <tissue evidence="13 14">Whole sample</tissue>
    </source>
</reference>
<accession>A0A8B8CPN5</accession>
<dbReference type="GO" id="GO:0004995">
    <property type="term" value="F:tachykinin receptor activity"/>
    <property type="evidence" value="ECO:0007669"/>
    <property type="project" value="InterPro"/>
</dbReference>
<dbReference type="CDD" id="cd15390">
    <property type="entry name" value="7tmA_TACR"/>
    <property type="match status" value="1"/>
</dbReference>
<keyword evidence="6 10" id="KW-0472">Membrane</keyword>
<dbReference type="GeneID" id="111120969"/>
<feature type="transmembrane region" description="Helical" evidence="10">
    <location>
        <begin position="242"/>
        <end position="263"/>
    </location>
</feature>
<name>A0A8B8CPN5_CRAVI</name>
<evidence type="ECO:0000256" key="10">
    <source>
        <dbReference type="SAM" id="Phobius"/>
    </source>
</evidence>
<dbReference type="OrthoDB" id="5981855at2759"/>
<protein>
    <submittedName>
        <fullName evidence="13 14">Tachykinin-like peptides receptor 99D isoform X1</fullName>
    </submittedName>
</protein>
<dbReference type="PANTHER" id="PTHR46925">
    <property type="entry name" value="G-PROTEIN COUPLED RECEPTOR TKR-1-RELATED"/>
    <property type="match status" value="1"/>
</dbReference>
<keyword evidence="7" id="KW-0675">Receptor</keyword>
<feature type="transmembrane region" description="Helical" evidence="10">
    <location>
        <begin position="283"/>
        <end position="301"/>
    </location>
</feature>
<feature type="transmembrane region" description="Helical" evidence="10">
    <location>
        <begin position="137"/>
        <end position="157"/>
    </location>
</feature>
<feature type="transmembrane region" description="Helical" evidence="10">
    <location>
        <begin position="61"/>
        <end position="86"/>
    </location>
</feature>
<dbReference type="Pfam" id="PF00001">
    <property type="entry name" value="7tm_1"/>
    <property type="match status" value="1"/>
</dbReference>
<evidence type="ECO:0000256" key="5">
    <source>
        <dbReference type="ARBA" id="ARBA00023040"/>
    </source>
</evidence>
<keyword evidence="3 10" id="KW-0812">Transmembrane</keyword>
<dbReference type="Gene3D" id="1.20.1070.10">
    <property type="entry name" value="Rhodopsin 7-helix transmembrane proteins"/>
    <property type="match status" value="1"/>
</dbReference>
<keyword evidence="4 10" id="KW-1133">Transmembrane helix</keyword>
<feature type="domain" description="G-protein coupled receptors family 1 profile" evidence="11">
    <location>
        <begin position="40"/>
        <end position="298"/>
    </location>
</feature>
<keyword evidence="5" id="KW-0297">G-protein coupled receptor</keyword>
<dbReference type="SMART" id="SM01381">
    <property type="entry name" value="7TM_GPCR_Srsx"/>
    <property type="match status" value="1"/>
</dbReference>
<dbReference type="Proteomes" id="UP000694844">
    <property type="component" value="Chromosome 2"/>
</dbReference>
<feature type="region of interest" description="Disordered" evidence="9">
    <location>
        <begin position="362"/>
        <end position="386"/>
    </location>
</feature>
<feature type="transmembrane region" description="Helical" evidence="10">
    <location>
        <begin position="187"/>
        <end position="210"/>
    </location>
</feature>
<evidence type="ECO:0000256" key="1">
    <source>
        <dbReference type="ARBA" id="ARBA00004651"/>
    </source>
</evidence>
<dbReference type="RefSeq" id="XP_022319184.1">
    <property type="nucleotide sequence ID" value="XM_022463476.1"/>
</dbReference>
<comment type="subcellular location">
    <subcellularLocation>
        <location evidence="1">Cell membrane</location>
        <topology evidence="1">Multi-pass membrane protein</topology>
    </subcellularLocation>
</comment>
<dbReference type="PRINTS" id="PR00237">
    <property type="entry name" value="GPCRRHODOPSN"/>
</dbReference>
<organism evidence="12 13">
    <name type="scientific">Crassostrea virginica</name>
    <name type="common">Eastern oyster</name>
    <dbReference type="NCBI Taxonomy" id="6565"/>
    <lineage>
        <taxon>Eukaryota</taxon>
        <taxon>Metazoa</taxon>
        <taxon>Spiralia</taxon>
        <taxon>Lophotrochozoa</taxon>
        <taxon>Mollusca</taxon>
        <taxon>Bivalvia</taxon>
        <taxon>Autobranchia</taxon>
        <taxon>Pteriomorphia</taxon>
        <taxon>Ostreida</taxon>
        <taxon>Ostreoidea</taxon>
        <taxon>Ostreidae</taxon>
        <taxon>Crassostrea</taxon>
    </lineage>
</organism>
<feature type="transmembrane region" description="Helical" evidence="10">
    <location>
        <begin position="24"/>
        <end position="49"/>
    </location>
</feature>
<proteinExistence type="predicted"/>
<evidence type="ECO:0000256" key="9">
    <source>
        <dbReference type="SAM" id="MobiDB-lite"/>
    </source>
</evidence>
<evidence type="ECO:0000256" key="7">
    <source>
        <dbReference type="ARBA" id="ARBA00023170"/>
    </source>
</evidence>
<keyword evidence="8" id="KW-0807">Transducer</keyword>
<dbReference type="InterPro" id="IPR000276">
    <property type="entry name" value="GPCR_Rhodpsn"/>
</dbReference>
<dbReference type="InterPro" id="IPR001681">
    <property type="entry name" value="Neurokn_rcpt"/>
</dbReference>
<evidence type="ECO:0000256" key="8">
    <source>
        <dbReference type="ARBA" id="ARBA00023224"/>
    </source>
</evidence>
<feature type="compositionally biased region" description="Polar residues" evidence="9">
    <location>
        <begin position="362"/>
        <end position="373"/>
    </location>
</feature>
<evidence type="ECO:0000313" key="14">
    <source>
        <dbReference type="RefSeq" id="XP_022319184.1"/>
    </source>
</evidence>
<dbReference type="InterPro" id="IPR017452">
    <property type="entry name" value="GPCR_Rhodpsn_7TM"/>
</dbReference>
<gene>
    <name evidence="13" type="primary">LOC111120969</name>
    <name evidence="14" type="synonym">LOC111121977</name>
</gene>
<dbReference type="KEGG" id="cvn:111121977"/>
<dbReference type="RefSeq" id="XP_022317750.1">
    <property type="nucleotide sequence ID" value="XM_022462042.1"/>
</dbReference>
<evidence type="ECO:0000256" key="3">
    <source>
        <dbReference type="ARBA" id="ARBA00022692"/>
    </source>
</evidence>
<dbReference type="FunFam" id="1.20.1070.10:FF:000291">
    <property type="entry name" value="Predicted protein"/>
    <property type="match status" value="1"/>
</dbReference>
<sequence>MERNNSTEAGQIEPFIPMPVWQKVVFITAYVVMIAVAAGGNLAVIWIVMAHKRMRTFTNYFLVNLAVADTLISLFNTAFVSTFLIYQDWWYGETYCKFSNFINICTIAASVLTFMSIAIDRYQAIIHPLRPRLTVRVVLAIAVIWLVSIVLAFPNLIYGTTMPYGDRIICLLQWPDFSEYKPSVLDFGYNVLILVVTYVLPLVTLTVTYARVGMELWGSRAIGENTPVQYERIRSKRRVVKMMIVVVVTFAVCWLPYHVYFLLQYTIPEINQWKHIQNVYNVIYWLAMSNSMYNPMIYCWMNSRFRHGFVKLFCCCPCRLCAKCKDRSKPGMLPVTLFRNSSNTYAMTDHHQGNGCSTYTTTESVDDASSSPVNHKKGRRNSAEYL</sequence>
<keyword evidence="12" id="KW-1185">Reference proteome</keyword>
<evidence type="ECO:0000313" key="12">
    <source>
        <dbReference type="Proteomes" id="UP000694844"/>
    </source>
</evidence>